<evidence type="ECO:0000256" key="2">
    <source>
        <dbReference type="ARBA" id="ARBA00023043"/>
    </source>
</evidence>
<evidence type="ECO:0000256" key="4">
    <source>
        <dbReference type="SAM" id="MobiDB-lite"/>
    </source>
</evidence>
<sequence length="2128" mass="233535">MTSDNDDETCDTTRQDANPTSALNPSAPSQDRIAALHKWLQPTGYLSPGNEYMKHLHSHAAGTDKWIQKAPVFSNWAGDTSSKPCLHVRGVAGSGKSVFAASTIRQLVDAGHVVLFFFFRQIVDKNHAAKYLVRDFASQLLPHCPALAKGLDALMEEHGVDGYETDKVWKLLFKALAEDGIKGTVYCVVDALDEMDDADFEGTVRMLTTLGTARVKVMMTSRPLPKIEQALNHPSVAHLRLDTTVLSPDVARYVDVRMAALEPPLSDEKRRLVKEAICKHASGLFLHARLITDNLAEGLAKGHITEETLPTSLDGLPRSLRDVYEDMLKEHSRRSQVTTEQQAKLLMCVTHASRPLRVIELASLLAHMLGLPLRQGKELVRAGCGRLLEILQDESVSVIHHSFTEFLHDSHRKDCDGAFPVLEDAHCHATLALLSMEYLGGCGQVPEYTAYDTDTASEKIRIRCPLASYAADNLLFHISRAAAVPHGDVLTAVEEMKPGSYAFENWALLSGRGPLPGGSNILHAIMKLSCKHPVPMSLLEHLHAKLPELLDASDDGGRTPLSYASEGGYTDVARFLIHNGADTTSWEKERGWTPLHYAVTHGRPAIVRLLLDAGVDPFIKTHPIYIECNYYYNCNMSPEENAEAQRVTALHYAFQMRNAEVTAMFMPFLPPDQINYYYHEATNVESLQALLATGKVDMECTRFGETKLFKACRSWDSSMVKLLLEHGADPNRQCVGPGGGLYDDNGCALFDEAASAEGGPAPIHGIVYLEGRTPAMAEDREEIAECVRLLVEAGADINATMNGGYQGSGRTALHDAVRKADDDSWTDWGEIDETEEILAEVLLQAGADANAKTPAGFAPIHLANPQKPRLLDILMSYGADTNVINAEGRTPLLEILHSLSFYRYGAPKKPSLEFLDKLIELDSDVTVTDEEGNGVMHYVLFSMSRLAAPEHIPFVEKLLRAGADPNKPNATGEPPLFWYNKVRTSIPGGDEELLQMLVEAGMNLNCRNGKGQPFLCNLASRWHNTEETVKKFVRLGADINVADADGETIIHTMIRGTPSLSSIQWMCEAGARLDTCDRRGNTPLHTMVSKSDYIADEEEIIRLLAETSLPLAKNSKGQTVLHVVTSSARLQLMLSMDVFKELDINERDLDGRTPLHHAVKLRFESSMISEILGAGADAMVLDTSGLSPLHVAAKEGHAENSTVLLAWYEDRGVVETYINQLGDGRAPLHYACAKGSSRCVWSLLQCRANAQALDDQGRTPLLALAEARPSRELPMPYAAEIANIVGLLKHSGVDLSAPVTVQAEADEGKARLLTPLDMAFEWKNWDLVRRLVDHGVELPTAYREDKAFISSTTRELSSAEKLEADGLAGWDEVLRRGSYGSILKHICLGGKWDWSTHAATLNGLVQRGYLDALDRIGEEVKRTGAPDWIKADKPRCRELLRLACQSAFPPLKILQVLVEKFGLDINTDEPDSSENSALHILAEGDSLWPDSLWHKEVLEYCLSKGANIEARNHHGDTPLIIAVSHGNEAAVRIMLRHGADANATRLHDADGRPVLEYAPKAGIMKALLEHGAKTRPGQLARNIRERLDPDMIQLLLQARLDPNELPISPPEQGGNEPEARYALHEAAQRRQPSCGAERKDIERQRAAIDMLLAHGANPLASYPDGSSLLQRVIEDRGIFDSFMPFLAELDVNAKGRDGRTLLISACVPPVPANSRADDTDTNDTEQDGTPVIMVEIVKPLLDAQTDVLITDDAGRTALHWFCMFPGEFDDAHRQAFNALVEQEPAAVQLADKEGRKPIHLALMAYRDRAQQSTFAIKCLQSAGADLSEPDPVTGDSVLHMIAPRLVGKVVEAAEAASFFHEMTALVDINVRNMAGETPCFSLMAACAGTCHSTLHSTRATADDVTHAAALDILTDRGAELALTDGRGRTLLHVTASRELSNDASDWQDLTETFRKLMKLGLDPRKEDNDLRSAIDVADARRLHGVLQLFSIGEDAEGAIMDVDLAGRASDSFLTPDNGETVELVHESHARTLGREHHSNANEAKEQKLTERIPAGFWCGELQLPLGDCLVLISMSCVFGMAAGLVDTKWWSTYAYDRYPTHLGEELACESAVVVEMEIGEPGRAVRPS</sequence>
<evidence type="ECO:0000256" key="1">
    <source>
        <dbReference type="ARBA" id="ARBA00022737"/>
    </source>
</evidence>
<evidence type="ECO:0000259" key="5">
    <source>
        <dbReference type="Pfam" id="PF22939"/>
    </source>
</evidence>
<feature type="domain" description="GPI inositol-deacylase winged helix" evidence="5">
    <location>
        <begin position="343"/>
        <end position="411"/>
    </location>
</feature>
<comment type="caution">
    <text evidence="7">The sequence shown here is derived from an EMBL/GenBank/DDBJ whole genome shotgun (WGS) entry which is preliminary data.</text>
</comment>
<evidence type="ECO:0000313" key="8">
    <source>
        <dbReference type="Proteomes" id="UP000813444"/>
    </source>
</evidence>
<feature type="repeat" description="ANK" evidence="3">
    <location>
        <begin position="1514"/>
        <end position="1546"/>
    </location>
</feature>
<feature type="repeat" description="ANK" evidence="3">
    <location>
        <begin position="556"/>
        <end position="588"/>
    </location>
</feature>
<dbReference type="Pfam" id="PF24883">
    <property type="entry name" value="NPHP3_N"/>
    <property type="match status" value="1"/>
</dbReference>
<dbReference type="Gene3D" id="1.25.40.20">
    <property type="entry name" value="Ankyrin repeat-containing domain"/>
    <property type="match status" value="9"/>
</dbReference>
<organism evidence="7 8">
    <name type="scientific">Stachybotrys elegans</name>
    <dbReference type="NCBI Taxonomy" id="80388"/>
    <lineage>
        <taxon>Eukaryota</taxon>
        <taxon>Fungi</taxon>
        <taxon>Dikarya</taxon>
        <taxon>Ascomycota</taxon>
        <taxon>Pezizomycotina</taxon>
        <taxon>Sordariomycetes</taxon>
        <taxon>Hypocreomycetidae</taxon>
        <taxon>Hypocreales</taxon>
        <taxon>Stachybotryaceae</taxon>
        <taxon>Stachybotrys</taxon>
    </lineage>
</organism>
<dbReference type="SUPFAM" id="SSF48403">
    <property type="entry name" value="Ankyrin repeat"/>
    <property type="match status" value="5"/>
</dbReference>
<dbReference type="PROSITE" id="PS50297">
    <property type="entry name" value="ANK_REP_REGION"/>
    <property type="match status" value="7"/>
</dbReference>
<feature type="repeat" description="ANK" evidence="3">
    <location>
        <begin position="1150"/>
        <end position="1183"/>
    </location>
</feature>
<dbReference type="InterPro" id="IPR002110">
    <property type="entry name" value="Ankyrin_rpt"/>
</dbReference>
<dbReference type="EMBL" id="JAGPNK010000005">
    <property type="protein sequence ID" value="KAH7320786.1"/>
    <property type="molecule type" value="Genomic_DNA"/>
</dbReference>
<dbReference type="Gene3D" id="3.40.50.300">
    <property type="entry name" value="P-loop containing nucleotide triphosphate hydrolases"/>
    <property type="match status" value="1"/>
</dbReference>
<dbReference type="PANTHER" id="PTHR24198:SF165">
    <property type="entry name" value="ANKYRIN REPEAT-CONTAINING PROTEIN-RELATED"/>
    <property type="match status" value="1"/>
</dbReference>
<proteinExistence type="predicted"/>
<dbReference type="PROSITE" id="PS50088">
    <property type="entry name" value="ANK_REPEAT"/>
    <property type="match status" value="9"/>
</dbReference>
<keyword evidence="8" id="KW-1185">Reference proteome</keyword>
<dbReference type="Pfam" id="PF12796">
    <property type="entry name" value="Ank_2"/>
    <property type="match status" value="3"/>
</dbReference>
<dbReference type="InterPro" id="IPR027417">
    <property type="entry name" value="P-loop_NTPase"/>
</dbReference>
<feature type="repeat" description="ANK" evidence="3">
    <location>
        <begin position="703"/>
        <end position="735"/>
    </location>
</feature>
<feature type="domain" description="Nephrocystin 3-like N-terminal" evidence="6">
    <location>
        <begin position="62"/>
        <end position="222"/>
    </location>
</feature>
<dbReference type="PANTHER" id="PTHR24198">
    <property type="entry name" value="ANKYRIN REPEAT AND PROTEIN KINASE DOMAIN-CONTAINING PROTEIN"/>
    <property type="match status" value="1"/>
</dbReference>
<feature type="repeat" description="ANK" evidence="3">
    <location>
        <begin position="1184"/>
        <end position="1205"/>
    </location>
</feature>
<feature type="repeat" description="ANK" evidence="3">
    <location>
        <begin position="1223"/>
        <end position="1255"/>
    </location>
</feature>
<feature type="repeat" description="ANK" evidence="3">
    <location>
        <begin position="590"/>
        <end position="622"/>
    </location>
</feature>
<dbReference type="InterPro" id="IPR054471">
    <property type="entry name" value="GPIID_WHD"/>
</dbReference>
<name>A0A8K0SRN4_9HYPO</name>
<evidence type="ECO:0000256" key="3">
    <source>
        <dbReference type="PROSITE-ProRule" id="PRU00023"/>
    </source>
</evidence>
<dbReference type="SUPFAM" id="SSF52540">
    <property type="entry name" value="P-loop containing nucleoside triphosphate hydrolases"/>
    <property type="match status" value="1"/>
</dbReference>
<feature type="compositionally biased region" description="Polar residues" evidence="4">
    <location>
        <begin position="15"/>
        <end position="28"/>
    </location>
</feature>
<dbReference type="SMART" id="SM00248">
    <property type="entry name" value="ANK"/>
    <property type="match status" value="23"/>
</dbReference>
<feature type="repeat" description="ANK" evidence="3">
    <location>
        <begin position="770"/>
        <end position="802"/>
    </location>
</feature>
<feature type="compositionally biased region" description="Acidic residues" evidence="4">
    <location>
        <begin position="1"/>
        <end position="10"/>
    </location>
</feature>
<evidence type="ECO:0000259" key="6">
    <source>
        <dbReference type="Pfam" id="PF24883"/>
    </source>
</evidence>
<gene>
    <name evidence="7" type="ORF">B0I35DRAFT_459526</name>
</gene>
<protein>
    <submittedName>
        <fullName evidence="7">Ankyrin repeat-containing domain protein</fullName>
    </submittedName>
</protein>
<dbReference type="PRINTS" id="PR01415">
    <property type="entry name" value="ANKYRIN"/>
</dbReference>
<evidence type="ECO:0000313" key="7">
    <source>
        <dbReference type="EMBL" id="KAH7320786.1"/>
    </source>
</evidence>
<dbReference type="InterPro" id="IPR056884">
    <property type="entry name" value="NPHP3-like_N"/>
</dbReference>
<dbReference type="InterPro" id="IPR036770">
    <property type="entry name" value="Ankyrin_rpt-contain_sf"/>
</dbReference>
<accession>A0A8K0SRN4</accession>
<feature type="region of interest" description="Disordered" evidence="4">
    <location>
        <begin position="1"/>
        <end position="28"/>
    </location>
</feature>
<keyword evidence="1" id="KW-0677">Repeat</keyword>
<keyword evidence="2 3" id="KW-0040">ANK repeat</keyword>
<dbReference type="Proteomes" id="UP000813444">
    <property type="component" value="Unassembled WGS sequence"/>
</dbReference>
<feature type="repeat" description="ANK" evidence="3">
    <location>
        <begin position="808"/>
        <end position="854"/>
    </location>
</feature>
<dbReference type="OrthoDB" id="21416at2759"/>
<reference evidence="7" key="1">
    <citation type="journal article" date="2021" name="Nat. Commun.">
        <title>Genetic determinants of endophytism in the Arabidopsis root mycobiome.</title>
        <authorList>
            <person name="Mesny F."/>
            <person name="Miyauchi S."/>
            <person name="Thiergart T."/>
            <person name="Pickel B."/>
            <person name="Atanasova L."/>
            <person name="Karlsson M."/>
            <person name="Huettel B."/>
            <person name="Barry K.W."/>
            <person name="Haridas S."/>
            <person name="Chen C."/>
            <person name="Bauer D."/>
            <person name="Andreopoulos W."/>
            <person name="Pangilinan J."/>
            <person name="LaButti K."/>
            <person name="Riley R."/>
            <person name="Lipzen A."/>
            <person name="Clum A."/>
            <person name="Drula E."/>
            <person name="Henrissat B."/>
            <person name="Kohler A."/>
            <person name="Grigoriev I.V."/>
            <person name="Martin F.M."/>
            <person name="Hacquard S."/>
        </authorList>
    </citation>
    <scope>NUCLEOTIDE SEQUENCE</scope>
    <source>
        <strain evidence="7">MPI-CAGE-CH-0235</strain>
    </source>
</reference>
<dbReference type="Pfam" id="PF22939">
    <property type="entry name" value="WHD_GPIID"/>
    <property type="match status" value="1"/>
</dbReference>